<feature type="compositionally biased region" description="Low complexity" evidence="1">
    <location>
        <begin position="1"/>
        <end position="19"/>
    </location>
</feature>
<evidence type="ECO:0000256" key="1">
    <source>
        <dbReference type="SAM" id="MobiDB-lite"/>
    </source>
</evidence>
<reference evidence="3 4" key="1">
    <citation type="submission" date="2018-09" db="EMBL/GenBank/DDBJ databases">
        <authorList>
            <person name="Li J."/>
        </authorList>
    </citation>
    <scope>NUCLEOTIDE SEQUENCE [LARGE SCALE GENOMIC DNA]</scope>
    <source>
        <strain evidence="3 4">2129</strain>
    </source>
</reference>
<dbReference type="InterPro" id="IPR041628">
    <property type="entry name" value="ChlI/MoxR_AAA_lid"/>
</dbReference>
<dbReference type="PANTHER" id="PTHR42759">
    <property type="entry name" value="MOXR FAMILY PROTEIN"/>
    <property type="match status" value="1"/>
</dbReference>
<dbReference type="RefSeq" id="WP_119836368.1">
    <property type="nucleotide sequence ID" value="NZ_CP032514.1"/>
</dbReference>
<dbReference type="PANTHER" id="PTHR42759:SF5">
    <property type="entry name" value="METHANOL DEHYDROGENASE REGULATOR"/>
    <property type="match status" value="1"/>
</dbReference>
<dbReference type="Pfam" id="PF07726">
    <property type="entry name" value="AAA_3"/>
    <property type="match status" value="1"/>
</dbReference>
<dbReference type="Pfam" id="PF17863">
    <property type="entry name" value="AAA_lid_2"/>
    <property type="match status" value="1"/>
</dbReference>
<dbReference type="EMBL" id="CP032514">
    <property type="protein sequence ID" value="AYD89208.1"/>
    <property type="molecule type" value="Genomic_DNA"/>
</dbReference>
<name>A0ABM6Z1Q9_9ACTO</name>
<evidence type="ECO:0000313" key="4">
    <source>
        <dbReference type="Proteomes" id="UP000273001"/>
    </source>
</evidence>
<dbReference type="PIRSF" id="PIRSF002849">
    <property type="entry name" value="AAA_ATPase_chaperone_MoxR_prd"/>
    <property type="match status" value="1"/>
</dbReference>
<evidence type="ECO:0000313" key="3">
    <source>
        <dbReference type="EMBL" id="AYD89208.1"/>
    </source>
</evidence>
<feature type="region of interest" description="Disordered" evidence="1">
    <location>
        <begin position="1"/>
        <end position="30"/>
    </location>
</feature>
<evidence type="ECO:0000259" key="2">
    <source>
        <dbReference type="SMART" id="SM00382"/>
    </source>
</evidence>
<dbReference type="InterPro" id="IPR011703">
    <property type="entry name" value="ATPase_AAA-3"/>
</dbReference>
<dbReference type="Gene3D" id="3.40.50.300">
    <property type="entry name" value="P-loop containing nucleotide triphosphate hydrolases"/>
    <property type="match status" value="1"/>
</dbReference>
<feature type="domain" description="AAA+ ATPase" evidence="2">
    <location>
        <begin position="86"/>
        <end position="227"/>
    </location>
</feature>
<dbReference type="InterPro" id="IPR050764">
    <property type="entry name" value="CbbQ/NirQ/NorQ/GpvN"/>
</dbReference>
<dbReference type="InterPro" id="IPR027417">
    <property type="entry name" value="P-loop_NTPase"/>
</dbReference>
<gene>
    <name evidence="3" type="ORF">D5R93_02490</name>
</gene>
<organism evidence="3 4">
    <name type="scientific">Actinomyces lilanjuaniae</name>
    <dbReference type="NCBI Taxonomy" id="2321394"/>
    <lineage>
        <taxon>Bacteria</taxon>
        <taxon>Bacillati</taxon>
        <taxon>Actinomycetota</taxon>
        <taxon>Actinomycetes</taxon>
        <taxon>Actinomycetales</taxon>
        <taxon>Actinomycetaceae</taxon>
        <taxon>Actinomyces</taxon>
    </lineage>
</organism>
<dbReference type="CDD" id="cd00009">
    <property type="entry name" value="AAA"/>
    <property type="match status" value="1"/>
</dbReference>
<accession>A0ABM6Z1Q9</accession>
<dbReference type="Gene3D" id="1.10.8.80">
    <property type="entry name" value="Magnesium chelatase subunit I, C-Terminal domain"/>
    <property type="match status" value="1"/>
</dbReference>
<proteinExistence type="predicted"/>
<keyword evidence="4" id="KW-1185">Reference proteome</keyword>
<sequence>MTSAASSAASSAVSPASVPFPGPGAGRGAQRLVSPADLRARAREPGAQGSSPQTLAALARALCQQVESVVVGKAQAVQTTVATLLAGGHLLIEDVPGVGKTTLALALARCLDLSVSRIQFTADLLPADITGVSVYDQSTRDFRFHPGPVFANIVVADEVNRATPRTQSALLEAMGEDQVSVEGRSLALPDPFMVVATQNPLDMEGTYRLPEAQRDRFMTRISMGYPDVAAETAMHTDRAGADPLEALRPLACAEDVRRARSAVARLHLAEPVAAYIVALVAATRHDRALALGASPRAGLQLAGLARARAAAAGRDFVSPDDVAQVADAVLTHRLVPADRFASAAQAHQAAGEVLAQIVSRTPVPGS</sequence>
<dbReference type="InterPro" id="IPR003593">
    <property type="entry name" value="AAA+_ATPase"/>
</dbReference>
<dbReference type="SMART" id="SM00382">
    <property type="entry name" value="AAA"/>
    <property type="match status" value="1"/>
</dbReference>
<dbReference type="Proteomes" id="UP000273001">
    <property type="component" value="Chromosome"/>
</dbReference>
<protein>
    <submittedName>
        <fullName evidence="3">ATPase</fullName>
    </submittedName>
</protein>
<dbReference type="SUPFAM" id="SSF52540">
    <property type="entry name" value="P-loop containing nucleoside triphosphate hydrolases"/>
    <property type="match status" value="1"/>
</dbReference>